<dbReference type="AlphaFoldDB" id="A0A2K8Z9T7"/>
<dbReference type="Pfam" id="PF00534">
    <property type="entry name" value="Glycos_transf_1"/>
    <property type="match status" value="1"/>
</dbReference>
<gene>
    <name evidence="4" type="ORF">CWM47_35235</name>
</gene>
<dbReference type="KEGG" id="spir:CWM47_35235"/>
<name>A0A2K8Z9T7_9BACT</name>
<dbReference type="Pfam" id="PF13439">
    <property type="entry name" value="Glyco_transf_4"/>
    <property type="match status" value="1"/>
</dbReference>
<proteinExistence type="predicted"/>
<dbReference type="PANTHER" id="PTHR46401:SF2">
    <property type="entry name" value="GLYCOSYLTRANSFERASE WBBK-RELATED"/>
    <property type="match status" value="1"/>
</dbReference>
<dbReference type="GO" id="GO:0009103">
    <property type="term" value="P:lipopolysaccharide biosynthetic process"/>
    <property type="evidence" value="ECO:0007669"/>
    <property type="project" value="TreeGrafter"/>
</dbReference>
<feature type="domain" description="Glycosyl transferase family 1" evidence="2">
    <location>
        <begin position="198"/>
        <end position="353"/>
    </location>
</feature>
<dbReference type="FunFam" id="3.40.50.2000:FF:000119">
    <property type="entry name" value="Glycosyl transferase group 1"/>
    <property type="match status" value="1"/>
</dbReference>
<dbReference type="OrthoDB" id="9801609at2"/>
<keyword evidence="1 4" id="KW-0808">Transferase</keyword>
<dbReference type="RefSeq" id="WP_100993180.1">
    <property type="nucleotide sequence ID" value="NZ_CP025096.1"/>
</dbReference>
<feature type="domain" description="Glycosyltransferase subfamily 4-like N-terminal" evidence="3">
    <location>
        <begin position="17"/>
        <end position="177"/>
    </location>
</feature>
<dbReference type="Gene3D" id="3.40.50.2000">
    <property type="entry name" value="Glycogen Phosphorylase B"/>
    <property type="match status" value="2"/>
</dbReference>
<dbReference type="GO" id="GO:0016757">
    <property type="term" value="F:glycosyltransferase activity"/>
    <property type="evidence" value="ECO:0007669"/>
    <property type="project" value="InterPro"/>
</dbReference>
<evidence type="ECO:0000256" key="1">
    <source>
        <dbReference type="ARBA" id="ARBA00022679"/>
    </source>
</evidence>
<evidence type="ECO:0000259" key="3">
    <source>
        <dbReference type="Pfam" id="PF13439"/>
    </source>
</evidence>
<dbReference type="CDD" id="cd03809">
    <property type="entry name" value="GT4_MtfB-like"/>
    <property type="match status" value="1"/>
</dbReference>
<sequence>MRIGIEAQRLLRPQKHGMDVVALELIRALQSIDQENSYFIFVRPDQDEACLNLRDNFTLVRVTAFNYIHWEQVALPLAIRRYKLDVLHCTANTGPLLGNVPLILTLHDTMFLTPPAAGSTATAYQRFGNQYRALLVRRLIARCQTILTVSSFSRQQIRSDLNQPQLAMEVLHNGVSPRFSTPLSLAQRCRAQTRYQLPARYFLFLGSADPRKNVKNVLRAFLLYGTIDETTRLVCSGQWPAALSTWFTAEECLQLSRRCQFVGYIRAEDLPAVYAAATVFLFPSLNEGFGLPILEAMACGTPVITSTLTAMPEVAGQAALLISPHRPAELAGAMQQLVQDTVLRQTLIQRGKQQINQFSWTASARQLQAIYQRYATDVKAITPTDYRLADSVIP</sequence>
<dbReference type="Proteomes" id="UP000232883">
    <property type="component" value="Chromosome"/>
</dbReference>
<organism evidence="4 5">
    <name type="scientific">Spirosoma pollinicola</name>
    <dbReference type="NCBI Taxonomy" id="2057025"/>
    <lineage>
        <taxon>Bacteria</taxon>
        <taxon>Pseudomonadati</taxon>
        <taxon>Bacteroidota</taxon>
        <taxon>Cytophagia</taxon>
        <taxon>Cytophagales</taxon>
        <taxon>Cytophagaceae</taxon>
        <taxon>Spirosoma</taxon>
    </lineage>
</organism>
<reference evidence="4 5" key="1">
    <citation type="submission" date="2017-11" db="EMBL/GenBank/DDBJ databases">
        <title>Taxonomic description and genome sequences of Spirosoma HA7 sp. nov., isolated from pollen microhabitat of Corylus avellana.</title>
        <authorList>
            <person name="Ambika Manirajan B."/>
            <person name="Suarez C."/>
            <person name="Ratering S."/>
            <person name="Geissler-Plaum R."/>
            <person name="Cardinale M."/>
            <person name="Sylvia S."/>
        </authorList>
    </citation>
    <scope>NUCLEOTIDE SEQUENCE [LARGE SCALE GENOMIC DNA]</scope>
    <source>
        <strain evidence="4 5">HA7</strain>
    </source>
</reference>
<dbReference type="EMBL" id="CP025096">
    <property type="protein sequence ID" value="AUD06643.1"/>
    <property type="molecule type" value="Genomic_DNA"/>
</dbReference>
<protein>
    <submittedName>
        <fullName evidence="4">Group 1 glycosyl transferase</fullName>
    </submittedName>
</protein>
<dbReference type="InterPro" id="IPR028098">
    <property type="entry name" value="Glyco_trans_4-like_N"/>
</dbReference>
<evidence type="ECO:0000313" key="5">
    <source>
        <dbReference type="Proteomes" id="UP000232883"/>
    </source>
</evidence>
<evidence type="ECO:0000313" key="4">
    <source>
        <dbReference type="EMBL" id="AUD06643.1"/>
    </source>
</evidence>
<keyword evidence="5" id="KW-1185">Reference proteome</keyword>
<evidence type="ECO:0000259" key="2">
    <source>
        <dbReference type="Pfam" id="PF00534"/>
    </source>
</evidence>
<dbReference type="InterPro" id="IPR001296">
    <property type="entry name" value="Glyco_trans_1"/>
</dbReference>
<dbReference type="PANTHER" id="PTHR46401">
    <property type="entry name" value="GLYCOSYLTRANSFERASE WBBK-RELATED"/>
    <property type="match status" value="1"/>
</dbReference>
<accession>A0A2K8Z9T7</accession>
<dbReference type="SUPFAM" id="SSF53756">
    <property type="entry name" value="UDP-Glycosyltransferase/glycogen phosphorylase"/>
    <property type="match status" value="1"/>
</dbReference>